<dbReference type="RefSeq" id="WP_207861062.1">
    <property type="nucleotide sequence ID" value="NZ_JAFREP010000021.1"/>
</dbReference>
<dbReference type="Proteomes" id="UP000664417">
    <property type="component" value="Unassembled WGS sequence"/>
</dbReference>
<keyword evidence="1" id="KW-0732">Signal</keyword>
<dbReference type="InterPro" id="IPR008969">
    <property type="entry name" value="CarboxyPept-like_regulatory"/>
</dbReference>
<feature type="chain" id="PRO_5035216556" evidence="1">
    <location>
        <begin position="18"/>
        <end position="1098"/>
    </location>
</feature>
<keyword evidence="2" id="KW-0121">Carboxypeptidase</keyword>
<dbReference type="AlphaFoldDB" id="A0A8J7QCQ6"/>
<organism evidence="2 3">
    <name type="scientific">Acanthopleuribacter pedis</name>
    <dbReference type="NCBI Taxonomy" id="442870"/>
    <lineage>
        <taxon>Bacteria</taxon>
        <taxon>Pseudomonadati</taxon>
        <taxon>Acidobacteriota</taxon>
        <taxon>Holophagae</taxon>
        <taxon>Acanthopleuribacterales</taxon>
        <taxon>Acanthopleuribacteraceae</taxon>
        <taxon>Acanthopleuribacter</taxon>
    </lineage>
</organism>
<reference evidence="2" key="1">
    <citation type="submission" date="2021-03" db="EMBL/GenBank/DDBJ databases">
        <authorList>
            <person name="Wang G."/>
        </authorList>
    </citation>
    <scope>NUCLEOTIDE SEQUENCE</scope>
    <source>
        <strain evidence="2">KCTC 12899</strain>
    </source>
</reference>
<keyword evidence="2" id="KW-0645">Protease</keyword>
<dbReference type="GO" id="GO:0004180">
    <property type="term" value="F:carboxypeptidase activity"/>
    <property type="evidence" value="ECO:0007669"/>
    <property type="project" value="UniProtKB-KW"/>
</dbReference>
<sequence length="1098" mass="115761">MFRVAALFFFASFPLWAGSLSGTVTDAAGNPIERVYVKVFDPVGLCTMAYVAPDITGTYHVPDLPDGDYYVAYDGDTVLTRFVGNQNGFTLADARLITIAGDRVLNITPKRGGTLTTRVYLTDTSENDVLVRLVDPVTLQAVRPASSSNSLAARLTNGEATLSGVDPGDYLIGLSYKSSPFNHGAPVYFYPGTTDPANADRIRITEGANVSGFDIFFNAKILGTLTLTYNDDAEPLPTGAGVLGTVTLIERGGRTFQFRPQTSQTTHYLPKGEYRLGSFSTGAFHNLVHPEPIWVFPGTNTPVTLNIHPGNKLRGLVTLPPGVFEGELIMVARDAETRAWVGTDLIEVTFEEPAPYEIKGLRDGQYVLEALPMPPTNDGYAATYFGGTSAGTATVLSLQGNQTREGVDLLLAPGGEIRGSVRLENGTIPRINKIAAINRDNGEQFFGSLDSSDGTYRIDGLHEGLFDIAIDPEIPATVGLGELLFWTLNFGCLNAGVTYYADAETPAAATPVALAAGALRTDIDLHPRAGGWLSGDLKSADCSAATQNEVVAVFDGERLLKVVFALGGTFFIGGLPSGSYTLKSLNYTTLVDFETDPNSLANAHFLTMLERYGDTYPEQVTVEAGAGQSIGAWCLNRTLQGNRIETDAATSKLLYAWISNNASFESLLLANNPGQTEAVVTLTATRGEGETATATRTIPARGFMRASAADLFPDLASGYSVVLRSEQRHLRGSWVTYNRQSGSGSGQSPSLANAIDLNATDNAALGQEVAFGFLPSSEGFLSAPVLVNVGLDPSDVTLTLFDTAGNAIGSRVLHAVQPYVPIAQIASDLLTVPQDAVMIATAHNGRLTGVNFVFNEARESAMANVTRVDRGRTGPQTLLYPWVSHNVGAFESVIVAANTGTTAVRVVLTARREGGVSQAVTRTIPAGGFLREAAGSLFTELGSGPGYSVTLEAPTGGLIGSWVTANTAVGQSPSQGVAVDPARAGGRASGRLLYGFLPNSNGFIAAPVFLHTGETAVDLTLRFFDAAGNEVAPGTVLRGTHPWEPTARTLTELVGAGQGDVSLVVEAADGRLLTGVVFVFNEAGEPAIANASTADPVP</sequence>
<dbReference type="SUPFAM" id="SSF49464">
    <property type="entry name" value="Carboxypeptidase regulatory domain-like"/>
    <property type="match status" value="1"/>
</dbReference>
<proteinExistence type="predicted"/>
<keyword evidence="2" id="KW-0378">Hydrolase</keyword>
<comment type="caution">
    <text evidence="2">The sequence shown here is derived from an EMBL/GenBank/DDBJ whole genome shotgun (WGS) entry which is preliminary data.</text>
</comment>
<evidence type="ECO:0000313" key="3">
    <source>
        <dbReference type="Proteomes" id="UP000664417"/>
    </source>
</evidence>
<name>A0A8J7QCQ6_9BACT</name>
<feature type="signal peptide" evidence="1">
    <location>
        <begin position="1"/>
        <end position="17"/>
    </location>
</feature>
<evidence type="ECO:0000256" key="1">
    <source>
        <dbReference type="SAM" id="SignalP"/>
    </source>
</evidence>
<gene>
    <name evidence="2" type="ORF">J3U88_21605</name>
</gene>
<evidence type="ECO:0000313" key="2">
    <source>
        <dbReference type="EMBL" id="MBO1321090.1"/>
    </source>
</evidence>
<keyword evidence="3" id="KW-1185">Reference proteome</keyword>
<accession>A0A8J7QCQ6</accession>
<dbReference type="EMBL" id="JAFREP010000021">
    <property type="protein sequence ID" value="MBO1321090.1"/>
    <property type="molecule type" value="Genomic_DNA"/>
</dbReference>
<protein>
    <submittedName>
        <fullName evidence="2">Carboxypeptidase regulatory-like domain-containing protein</fullName>
    </submittedName>
</protein>